<dbReference type="Pfam" id="PF09586">
    <property type="entry name" value="YfhO"/>
    <property type="match status" value="1"/>
</dbReference>
<accession>A0A940SJL1</accession>
<feature type="transmembrane region" description="Helical" evidence="1">
    <location>
        <begin position="222"/>
        <end position="245"/>
    </location>
</feature>
<evidence type="ECO:0000256" key="1">
    <source>
        <dbReference type="SAM" id="Phobius"/>
    </source>
</evidence>
<dbReference type="RefSeq" id="WP_209404146.1">
    <property type="nucleotide sequence ID" value="NZ_JAGIYQ010000004.1"/>
</dbReference>
<sequence>MTLIKNTISLLITFLLPICSFLIVAFLIGIFPFGDKTLLISDLKNQYTDFFYYFYHAAKGSASLQFSWLAGLGMNFFGIYGYYLGSIFTPLILFFSKNHLITGISILIMIKIGLASCTIFLYLSYFQYAPRISKVIFSICYGLMSYLATYFFNIMWLDGVLFLPLVLIGVEYILNGKTIALFVISLTLVLISNFYIAYMVGVFTFLYFVYKLVLNKNHLNHLIGYLTKFILGTLFSLGLASFMLLPTLTALHHTVNKPIPFKEAFQFNLEGLLNNCQIFGKFFIGTYDKVNQQGTANLYVSIFILFLVVLYFSNKLICLREKIITILLVGFLLFSVIFPPLDLLWHGLDLPNWFPTRYSFVISFTFIMLAIRTFSLIDGLSIRSILLSYLFLMASCFILLTKVLHLYNKSFMLLINSSLLTIYALLFILLIKFKRLHYLIHIVLLFTVFFELTANTYSIFHRLDHQIGFKDNVYVQSYTDVANSLQKHEKDNIEPFDRTVVTPIFSYNDPFKLNTPGINHFSSLMNQDLVQMMNHFGYSTYLDKWSIYSGGTIFSDALFRIKYIYSTGHFNHYGFVKEQTFGNYNLYENKKIFPIGFMSLHTVTDAYKGENPFHFMNRVIQTISPKFKNDQFVKLPYTIITRKNVVISKNHSKLVIEKKRANKPASVTFLISPIKRNSSLYVYTRNKAFFYTKLFKNNRYVADFPSVYVNNVLPLGTSQKSSLTVSIRLQKPKAVLDNLLFYQMSNQKLDNIVTTVQRNPFVLDTFHETYLKGHITVTKPGTLVLLVPYDKGWSAVVNGHSKQIKQVYTGLSGIELQKGRNMVELQYSSPKLKLGIYISVISLLLFIFYLFFQSKGKGVKTS</sequence>
<feature type="transmembrane region" description="Helical" evidence="1">
    <location>
        <begin position="357"/>
        <end position="374"/>
    </location>
</feature>
<feature type="transmembrane region" description="Helical" evidence="1">
    <location>
        <begin position="7"/>
        <end position="30"/>
    </location>
</feature>
<dbReference type="AlphaFoldDB" id="A0A940SJL1"/>
<dbReference type="Proteomes" id="UP000682134">
    <property type="component" value="Unassembled WGS sequence"/>
</dbReference>
<gene>
    <name evidence="2" type="ORF">J5Y03_07395</name>
</gene>
<keyword evidence="1" id="KW-0472">Membrane</keyword>
<comment type="caution">
    <text evidence="2">The sequence shown here is derived from an EMBL/GenBank/DDBJ whole genome shotgun (WGS) entry which is preliminary data.</text>
</comment>
<keyword evidence="1" id="KW-0812">Transmembrane</keyword>
<keyword evidence="1" id="KW-1133">Transmembrane helix</keyword>
<feature type="transmembrane region" description="Helical" evidence="1">
    <location>
        <begin position="324"/>
        <end position="345"/>
    </location>
</feature>
<dbReference type="PANTHER" id="PTHR38454:SF1">
    <property type="entry name" value="INTEGRAL MEMBRANE PROTEIN"/>
    <property type="match status" value="1"/>
</dbReference>
<dbReference type="InterPro" id="IPR018580">
    <property type="entry name" value="Uncharacterised_YfhO"/>
</dbReference>
<feature type="transmembrane region" description="Helical" evidence="1">
    <location>
        <begin position="179"/>
        <end position="210"/>
    </location>
</feature>
<feature type="transmembrane region" description="Helical" evidence="1">
    <location>
        <begin position="296"/>
        <end position="312"/>
    </location>
</feature>
<feature type="transmembrane region" description="Helical" evidence="1">
    <location>
        <begin position="135"/>
        <end position="157"/>
    </location>
</feature>
<protein>
    <submittedName>
        <fullName evidence="2">YfhO family protein</fullName>
    </submittedName>
</protein>
<keyword evidence="3" id="KW-1185">Reference proteome</keyword>
<name>A0A940SJL1_9BACI</name>
<evidence type="ECO:0000313" key="3">
    <source>
        <dbReference type="Proteomes" id="UP000682134"/>
    </source>
</evidence>
<feature type="transmembrane region" description="Helical" evidence="1">
    <location>
        <begin position="101"/>
        <end position="123"/>
    </location>
</feature>
<reference evidence="2" key="1">
    <citation type="submission" date="2021-04" db="EMBL/GenBank/DDBJ databases">
        <title>Genome seq and assembly of Bacillus sp.</title>
        <authorList>
            <person name="Chhetri G."/>
        </authorList>
    </citation>
    <scope>NUCLEOTIDE SEQUENCE</scope>
    <source>
        <strain evidence="2">RG28</strain>
    </source>
</reference>
<organism evidence="2 3">
    <name type="scientific">Gottfriedia endophytica</name>
    <dbReference type="NCBI Taxonomy" id="2820819"/>
    <lineage>
        <taxon>Bacteria</taxon>
        <taxon>Bacillati</taxon>
        <taxon>Bacillota</taxon>
        <taxon>Bacilli</taxon>
        <taxon>Bacillales</taxon>
        <taxon>Bacillaceae</taxon>
        <taxon>Gottfriedia</taxon>
    </lineage>
</organism>
<evidence type="ECO:0000313" key="2">
    <source>
        <dbReference type="EMBL" id="MBP0725014.1"/>
    </source>
</evidence>
<dbReference type="PANTHER" id="PTHR38454">
    <property type="entry name" value="INTEGRAL MEMBRANE PROTEIN-RELATED"/>
    <property type="match status" value="1"/>
</dbReference>
<proteinExistence type="predicted"/>
<feature type="transmembrane region" description="Helical" evidence="1">
    <location>
        <begin position="834"/>
        <end position="852"/>
    </location>
</feature>
<feature type="transmembrane region" description="Helical" evidence="1">
    <location>
        <begin position="77"/>
        <end position="95"/>
    </location>
</feature>
<feature type="transmembrane region" description="Helical" evidence="1">
    <location>
        <begin position="438"/>
        <end position="460"/>
    </location>
</feature>
<dbReference type="EMBL" id="JAGIYQ010000004">
    <property type="protein sequence ID" value="MBP0725014.1"/>
    <property type="molecule type" value="Genomic_DNA"/>
</dbReference>
<feature type="transmembrane region" description="Helical" evidence="1">
    <location>
        <begin position="411"/>
        <end position="431"/>
    </location>
</feature>
<feature type="transmembrane region" description="Helical" evidence="1">
    <location>
        <begin position="386"/>
        <end position="405"/>
    </location>
</feature>